<sequence>MIGIDENTIKLIIDNFPQEYDLDLLSMEFIKLIYKYVSFNVVCLRILDGTYMLNVKENEKKLLINSRNYFSQRLQLPKEEDLNNLLFVGDNMCTIGPYMINQGITFDYQKKYSTITNGKIGIIDMQKMKYKYILQPKIDVTSKYFKFINTIYVSDLDKIIIYGVLFDNLYDFVNDNIKNKKGQFYLCDLNSQEHHGEKIYETKYKILKSLIPVNDKFFIFCEEKSEEKNQIYYVNKFDIQSNDVTTILTSNKTPEICYNYKDHVVILVDKIINVYNINSNTIENKFPSEHYKILFYSDYEVISYDSGGLKMYDILTGQEYISLNYEYSGNYISITPSDNDLAKKIKEYLINQGEDIDEKFFLNQHYKQKYTDIEESEEESEDSEEDSEDSEEESEESEEDS</sequence>
<evidence type="ECO:0000313" key="3">
    <source>
        <dbReference type="Proteomes" id="UP001321479"/>
    </source>
</evidence>
<dbReference type="RefSeq" id="YP_010842343.1">
    <property type="nucleotide sequence ID" value="NC_079139.1"/>
</dbReference>
<name>A0ABM7NU88_9VIRU</name>
<feature type="compositionally biased region" description="Acidic residues" evidence="1">
    <location>
        <begin position="373"/>
        <end position="401"/>
    </location>
</feature>
<reference evidence="2 3" key="1">
    <citation type="submission" date="2021-02" db="EMBL/GenBank/DDBJ databases">
        <title>Cotonvirus japonicus, which uses Golgi apparatus of host cells for its virion factory, phylogenetically links tailed tupanvirus and icosahedral mimivirus.</title>
        <authorList>
            <person name="Takahashi H."/>
            <person name="Fukaya S."/>
            <person name="Song C."/>
            <person name="Murata K."/>
            <person name="Takemura M."/>
        </authorList>
    </citation>
    <scope>NUCLEOTIDE SEQUENCE [LARGE SCALE GENOMIC DNA]</scope>
</reference>
<keyword evidence="3" id="KW-1185">Reference proteome</keyword>
<evidence type="ECO:0000313" key="2">
    <source>
        <dbReference type="EMBL" id="BCS83735.1"/>
    </source>
</evidence>
<protein>
    <submittedName>
        <fullName evidence="2">ORFan</fullName>
    </submittedName>
</protein>
<dbReference type="Proteomes" id="UP001321479">
    <property type="component" value="Segment"/>
</dbReference>
<feature type="region of interest" description="Disordered" evidence="1">
    <location>
        <begin position="371"/>
        <end position="401"/>
    </location>
</feature>
<evidence type="ECO:0000256" key="1">
    <source>
        <dbReference type="SAM" id="MobiDB-lite"/>
    </source>
</evidence>
<accession>A0ABM7NU88</accession>
<proteinExistence type="predicted"/>
<dbReference type="GeneID" id="80558940"/>
<organism evidence="2 3">
    <name type="scientific">Cotonvirus japonicus</name>
    <dbReference type="NCBI Taxonomy" id="2811091"/>
    <lineage>
        <taxon>Viruses</taxon>
        <taxon>Varidnaviria</taxon>
        <taxon>Bamfordvirae</taxon>
        <taxon>Nucleocytoviricota</taxon>
        <taxon>Megaviricetes</taxon>
        <taxon>Imitervirales</taxon>
        <taxon>Mimiviridae</taxon>
        <taxon>Megamimivirinae</taxon>
        <taxon>Cotonvirus</taxon>
        <taxon>Cotonvirus japonicum</taxon>
    </lineage>
</organism>
<dbReference type="EMBL" id="AP024483">
    <property type="protein sequence ID" value="BCS83735.1"/>
    <property type="molecule type" value="Genomic_DNA"/>
</dbReference>